<evidence type="ECO:0000313" key="2">
    <source>
        <dbReference type="EMBL" id="MEY8015626.1"/>
    </source>
</evidence>
<evidence type="ECO:0000259" key="1">
    <source>
        <dbReference type="Pfam" id="PF02371"/>
    </source>
</evidence>
<organism evidence="2 3">
    <name type="scientific">Mycobacterium servetii</name>
    <dbReference type="NCBI Taxonomy" id="3237418"/>
    <lineage>
        <taxon>Bacteria</taxon>
        <taxon>Bacillati</taxon>
        <taxon>Actinomycetota</taxon>
        <taxon>Actinomycetes</taxon>
        <taxon>Mycobacteriales</taxon>
        <taxon>Mycobacteriaceae</taxon>
        <taxon>Mycobacterium</taxon>
    </lineage>
</organism>
<keyword evidence="3" id="KW-1185">Reference proteome</keyword>
<dbReference type="Pfam" id="PF02371">
    <property type="entry name" value="Transposase_20"/>
    <property type="match status" value="1"/>
</dbReference>
<proteinExistence type="predicted"/>
<dbReference type="Proteomes" id="UP001564760">
    <property type="component" value="Unassembled WGS sequence"/>
</dbReference>
<reference evidence="2 3" key="1">
    <citation type="submission" date="2024-08" db="EMBL/GenBank/DDBJ databases">
        <title>Mycobacterium servetensis sp. nov., a novel rapid-growing mycobacterial species recovered from a human patient in Zaragoza, Spain.</title>
        <authorList>
            <person name="Tristancho-Baro A.I."/>
            <person name="Buenestado-Serrano S."/>
            <person name="Garcia De Viedma D."/>
            <person name="Milagro-Beamonte A."/>
            <person name="Burillo N."/>
            <person name="Sanz S."/>
            <person name="Lopez-Calleja A.I."/>
            <person name="Penas-Utrilla D."/>
            <person name="Guardingo M."/>
            <person name="Garcia M.J."/>
            <person name="Vinuelas-Bayon J."/>
        </authorList>
    </citation>
    <scope>NUCLEOTIDE SEQUENCE [LARGE SCALE GENOMIC DNA]</scope>
    <source>
        <strain evidence="3">HUMS_12744610</strain>
    </source>
</reference>
<dbReference type="EMBL" id="JBGEDP010000001">
    <property type="protein sequence ID" value="MEY8015626.1"/>
    <property type="molecule type" value="Genomic_DNA"/>
</dbReference>
<gene>
    <name evidence="2" type="ORF">AB8998_11705</name>
</gene>
<accession>A0ABV4C2G9</accession>
<dbReference type="InterPro" id="IPR003346">
    <property type="entry name" value="Transposase_20"/>
</dbReference>
<name>A0ABV4C2G9_9MYCO</name>
<sequence>MLSAPNTTPLHSLPARALFTAGGRSPRQAIADLVSPTPESQAGLAGVAPSTRQSSQVKHVGYRWAADKQLRDAVCDFAGDRRRANLWATDLHNRTQAIGHPSDPPQPGTTDGTLTQGYSWVSLPVRGGGPFRWQLSTCSGAGVVARSCFLCGCLSRRTWSVWWRG</sequence>
<evidence type="ECO:0000313" key="3">
    <source>
        <dbReference type="Proteomes" id="UP001564760"/>
    </source>
</evidence>
<protein>
    <submittedName>
        <fullName evidence="2">Transposase</fullName>
    </submittedName>
</protein>
<feature type="domain" description="Transposase IS116/IS110/IS902 C-terminal" evidence="1">
    <location>
        <begin position="36"/>
        <end position="90"/>
    </location>
</feature>
<comment type="caution">
    <text evidence="2">The sequence shown here is derived from an EMBL/GenBank/DDBJ whole genome shotgun (WGS) entry which is preliminary data.</text>
</comment>
<dbReference type="RefSeq" id="WP_369738114.1">
    <property type="nucleotide sequence ID" value="NZ_JBGEDP010000001.1"/>
</dbReference>